<dbReference type="SUPFAM" id="SSF55846">
    <property type="entry name" value="N-acetylmuramoyl-L-alanine amidase-like"/>
    <property type="match status" value="1"/>
</dbReference>
<dbReference type="Gene3D" id="3.40.80.10">
    <property type="entry name" value="Peptidoglycan recognition protein-like"/>
    <property type="match status" value="1"/>
</dbReference>
<dbReference type="InterPro" id="IPR036505">
    <property type="entry name" value="Amidase/PGRP_sf"/>
</dbReference>
<dbReference type="PANTHER" id="PTHR11022:SF41">
    <property type="entry name" value="PEPTIDOGLYCAN-RECOGNITION PROTEIN LC-RELATED"/>
    <property type="match status" value="1"/>
</dbReference>
<dbReference type="InterPro" id="IPR015510">
    <property type="entry name" value="PGRP"/>
</dbReference>
<evidence type="ECO:0000259" key="4">
    <source>
        <dbReference type="SMART" id="SM00644"/>
    </source>
</evidence>
<reference evidence="6 7" key="1">
    <citation type="submission" date="2017-12" db="EMBL/GenBank/DDBJ databases">
        <title>Sequencing, genome analysis and host range of a novel Ralstonia phage RsoP1EGY isolated from Egypt.</title>
        <authorList>
            <person name="Ahmad A.A."/>
            <person name="Addy H.S."/>
            <person name="Elhalag K.M."/>
            <person name="Nasr-Eldin M.A."/>
            <person name="Hussien A.S."/>
            <person name="Huang Q."/>
        </authorList>
    </citation>
    <scope>NUCLEOTIDE SEQUENCE [LARGE SCALE GENOMIC DNA]</scope>
</reference>
<feature type="domain" description="Peptidoglycan recognition protein family" evidence="5">
    <location>
        <begin position="5"/>
        <end position="130"/>
    </location>
</feature>
<comment type="similarity">
    <text evidence="1">Belongs to the N-acetylmuramoyl-L-alanine amidase 2 family.</text>
</comment>
<accession>A0A2R2ZGC0</accession>
<evidence type="ECO:0000256" key="2">
    <source>
        <dbReference type="ARBA" id="ARBA00022529"/>
    </source>
</evidence>
<evidence type="ECO:0000259" key="5">
    <source>
        <dbReference type="SMART" id="SM00701"/>
    </source>
</evidence>
<dbReference type="SMART" id="SM00644">
    <property type="entry name" value="Ami_2"/>
    <property type="match status" value="1"/>
</dbReference>
<evidence type="ECO:0000313" key="6">
    <source>
        <dbReference type="EMBL" id="AUO78185.1"/>
    </source>
</evidence>
<dbReference type="GO" id="GO:0009253">
    <property type="term" value="P:peptidoglycan catabolic process"/>
    <property type="evidence" value="ECO:0007669"/>
    <property type="project" value="InterPro"/>
</dbReference>
<evidence type="ECO:0000256" key="3">
    <source>
        <dbReference type="ARBA" id="ARBA00022638"/>
    </source>
</evidence>
<proteinExistence type="inferred from homology"/>
<dbReference type="Pfam" id="PF01510">
    <property type="entry name" value="Amidase_2"/>
    <property type="match status" value="1"/>
</dbReference>
<dbReference type="GO" id="GO:0001897">
    <property type="term" value="P:symbiont-mediated cytolysis of host cell"/>
    <property type="evidence" value="ECO:0007669"/>
    <property type="project" value="UniProtKB-ARBA"/>
</dbReference>
<sequence>MAYTSNTKKRASTDYLVVHCSATKPSADIGAADIDRWHRKQGWRCIGYHFVIRRDGTIEEGRYADVIGAHVEGHNENSLGICLAGGVSEKDVNVAENNFTPEQFASLQKLLTDLRAKYPKATIQGHRDFPGVAKSCPSFSAKDWAKQNGF</sequence>
<dbReference type="GO" id="GO:0008270">
    <property type="term" value="F:zinc ion binding"/>
    <property type="evidence" value="ECO:0007669"/>
    <property type="project" value="InterPro"/>
</dbReference>
<keyword evidence="7" id="KW-1185">Reference proteome</keyword>
<dbReference type="Proteomes" id="UP000244501">
    <property type="component" value="Segment"/>
</dbReference>
<evidence type="ECO:0000256" key="1">
    <source>
        <dbReference type="ARBA" id="ARBA00007553"/>
    </source>
</evidence>
<dbReference type="InterPro" id="IPR006619">
    <property type="entry name" value="PGRP_domain_met/bac"/>
</dbReference>
<name>A0A2R2ZGC0_9CAUD</name>
<protein>
    <recommendedName>
        <fullName evidence="8">N-acetylmuramoyl-L-alanine amidase</fullName>
    </recommendedName>
</protein>
<feature type="domain" description="N-acetylmuramoyl-L-alanine amidase" evidence="4">
    <location>
        <begin position="3"/>
        <end position="138"/>
    </location>
</feature>
<dbReference type="InterPro" id="IPR002502">
    <property type="entry name" value="Amidase_domain"/>
</dbReference>
<dbReference type="GO" id="GO:0042742">
    <property type="term" value="P:defense response to bacterium"/>
    <property type="evidence" value="ECO:0007669"/>
    <property type="project" value="UniProtKB-KW"/>
</dbReference>
<gene>
    <name evidence="6" type="ORF">RSEGYP2_25</name>
</gene>
<evidence type="ECO:0008006" key="8">
    <source>
        <dbReference type="Google" id="ProtNLM"/>
    </source>
</evidence>
<dbReference type="EMBL" id="MG711516">
    <property type="protein sequence ID" value="AUO78185.1"/>
    <property type="molecule type" value="Genomic_DNA"/>
</dbReference>
<evidence type="ECO:0000313" key="7">
    <source>
        <dbReference type="Proteomes" id="UP000244501"/>
    </source>
</evidence>
<dbReference type="SMART" id="SM00701">
    <property type="entry name" value="PGRP"/>
    <property type="match status" value="1"/>
</dbReference>
<keyword evidence="2" id="KW-0929">Antimicrobial</keyword>
<dbReference type="GO" id="GO:0008745">
    <property type="term" value="F:N-acetylmuramoyl-L-alanine amidase activity"/>
    <property type="evidence" value="ECO:0007669"/>
    <property type="project" value="InterPro"/>
</dbReference>
<keyword evidence="3" id="KW-0081">Bacteriolytic enzyme</keyword>
<dbReference type="PANTHER" id="PTHR11022">
    <property type="entry name" value="PEPTIDOGLYCAN RECOGNITION PROTEIN"/>
    <property type="match status" value="1"/>
</dbReference>
<organism evidence="6 7">
    <name type="scientific">Ralstonia phage RsoP1EGY</name>
    <dbReference type="NCBI Taxonomy" id="2070026"/>
    <lineage>
        <taxon>Viruses</taxon>
        <taxon>Duplodnaviria</taxon>
        <taxon>Heunggongvirae</taxon>
        <taxon>Uroviricota</taxon>
        <taxon>Caudoviricetes</taxon>
        <taxon>Autographivirales</taxon>
        <taxon>Gyeongsanvirus</taxon>
        <taxon>Gyeongsanvirus RsoP1EGY</taxon>
    </lineage>
</organism>
<dbReference type="CDD" id="cd06583">
    <property type="entry name" value="PGRP"/>
    <property type="match status" value="1"/>
</dbReference>